<evidence type="ECO:0000313" key="2">
    <source>
        <dbReference type="Proteomes" id="UP000285112"/>
    </source>
</evidence>
<proteinExistence type="predicted"/>
<dbReference type="AlphaFoldDB" id="A0A419IBP2"/>
<sequence length="86" mass="9560">MAARNYEFRVYGRVSDPLRQAVDEFTDVQVVQAPPETLIYGAVEDQAQLHGLLMLLETLGLRIVAVHEIPSLPSEPLRGDHVRHGG</sequence>
<comment type="caution">
    <text evidence="1">The sequence shown here is derived from an EMBL/GenBank/DDBJ whole genome shotgun (WGS) entry which is preliminary data.</text>
</comment>
<dbReference type="EMBL" id="QZFV01000010">
    <property type="protein sequence ID" value="RJQ92309.1"/>
    <property type="molecule type" value="Genomic_DNA"/>
</dbReference>
<dbReference type="Proteomes" id="UP000285112">
    <property type="component" value="Unassembled WGS sequence"/>
</dbReference>
<name>A0A419IBP2_9PSEU</name>
<reference evidence="1 2" key="1">
    <citation type="submission" date="2018-09" db="EMBL/GenBank/DDBJ databases">
        <title>YIM PH 21725 draft genome.</title>
        <authorList>
            <person name="Miao C."/>
        </authorList>
    </citation>
    <scope>NUCLEOTIDE SEQUENCE [LARGE SCALE GENOMIC DNA]</scope>
    <source>
        <strain evidence="2">YIM PH21725</strain>
    </source>
</reference>
<organism evidence="1 2">
    <name type="scientific">Amycolatopsis panacis</name>
    <dbReference type="NCBI Taxonomy" id="2340917"/>
    <lineage>
        <taxon>Bacteria</taxon>
        <taxon>Bacillati</taxon>
        <taxon>Actinomycetota</taxon>
        <taxon>Actinomycetes</taxon>
        <taxon>Pseudonocardiales</taxon>
        <taxon>Pseudonocardiaceae</taxon>
        <taxon>Amycolatopsis</taxon>
    </lineage>
</organism>
<evidence type="ECO:0000313" key="1">
    <source>
        <dbReference type="EMBL" id="RJQ92309.1"/>
    </source>
</evidence>
<protein>
    <submittedName>
        <fullName evidence="1">Uncharacterized protein</fullName>
    </submittedName>
</protein>
<gene>
    <name evidence="1" type="ORF">D5S19_00605</name>
</gene>
<dbReference type="OrthoDB" id="3577141at2"/>
<accession>A0A419IBP2</accession>
<keyword evidence="2" id="KW-1185">Reference proteome</keyword>